<reference evidence="5" key="2">
    <citation type="submission" date="2021-04" db="EMBL/GenBank/DDBJ databases">
        <authorList>
            <person name="Liu J."/>
        </authorList>
    </citation>
    <scope>NUCLEOTIDE SEQUENCE</scope>
    <source>
        <strain evidence="5">BAD-6</strain>
    </source>
</reference>
<sequence>MSKQFNDHFQRIVEEITSNYIEEELFLRRNKLELPNRSSIIEIINDFRRIMFPGYFGTEKLDDTLAPYYVGQKLASIYEHLKVQVELALSYKKGVKDDSVKQEAEELCVAFLNEIPRIQKIILTDIQAAYDGDPAAGNKEQVIFSYPGLYAVFVYRMAHELYIRNVPFIPRIMTEYAHSRTGIDINAGAVIGKYFFIDHGTGVVIGETTTIGDNVKLFQGVTLGALSTRGGQLLAGVKRHPTIEDNVTIYSGATILGGDTVIGADSVIGGNAFITKSIPPKTKVSIKNPELRLKGEEEKPESGEYVYDWII</sequence>
<evidence type="ECO:0000313" key="6">
    <source>
        <dbReference type="Proteomes" id="UP000675664"/>
    </source>
</evidence>
<reference evidence="5" key="1">
    <citation type="submission" date="2021-04" db="EMBL/GenBank/DDBJ databases">
        <title>Sinoanaerobacter chloroacetimidivorans sp. nov., an obligate anaerobic bacterium isolated from anaerobic sludge.</title>
        <authorList>
            <person name="Bao Y."/>
        </authorList>
    </citation>
    <scope>NUCLEOTIDE SEQUENCE</scope>
    <source>
        <strain evidence="5">BAD-6</strain>
    </source>
</reference>
<evidence type="ECO:0000256" key="2">
    <source>
        <dbReference type="ARBA" id="ARBA00022605"/>
    </source>
</evidence>
<dbReference type="SUPFAM" id="SSF51161">
    <property type="entry name" value="Trimeric LpxA-like enzymes"/>
    <property type="match status" value="1"/>
</dbReference>
<dbReference type="PANTHER" id="PTHR42811">
    <property type="entry name" value="SERINE ACETYLTRANSFERASE"/>
    <property type="match status" value="1"/>
</dbReference>
<evidence type="ECO:0000256" key="3">
    <source>
        <dbReference type="ARBA" id="ARBA00022679"/>
    </source>
</evidence>
<keyword evidence="6" id="KW-1185">Reference proteome</keyword>
<keyword evidence="3" id="KW-0808">Transferase</keyword>
<evidence type="ECO:0000313" key="5">
    <source>
        <dbReference type="EMBL" id="MBR0599467.1"/>
    </source>
</evidence>
<comment type="caution">
    <text evidence="5">The sequence shown here is derived from an EMBL/GenBank/DDBJ whole genome shotgun (WGS) entry which is preliminary data.</text>
</comment>
<dbReference type="GO" id="GO:0008652">
    <property type="term" value="P:amino acid biosynthetic process"/>
    <property type="evidence" value="ECO:0007669"/>
    <property type="project" value="UniProtKB-KW"/>
</dbReference>
<keyword evidence="4" id="KW-0012">Acyltransferase</keyword>
<dbReference type="EMBL" id="JAGSND010000013">
    <property type="protein sequence ID" value="MBR0599467.1"/>
    <property type="molecule type" value="Genomic_DNA"/>
</dbReference>
<keyword evidence="2" id="KW-0028">Amino-acid biosynthesis</keyword>
<dbReference type="InterPro" id="IPR011004">
    <property type="entry name" value="Trimer_LpxA-like_sf"/>
</dbReference>
<dbReference type="Gene3D" id="2.160.10.10">
    <property type="entry name" value="Hexapeptide repeat proteins"/>
    <property type="match status" value="1"/>
</dbReference>
<gene>
    <name evidence="5" type="ORF">KCX82_16390</name>
</gene>
<organism evidence="5 6">
    <name type="scientific">Sinanaerobacter chloroacetimidivorans</name>
    <dbReference type="NCBI Taxonomy" id="2818044"/>
    <lineage>
        <taxon>Bacteria</taxon>
        <taxon>Bacillati</taxon>
        <taxon>Bacillota</taxon>
        <taxon>Clostridia</taxon>
        <taxon>Peptostreptococcales</taxon>
        <taxon>Anaerovoracaceae</taxon>
        <taxon>Sinanaerobacter</taxon>
    </lineage>
</organism>
<accession>A0A8J8B376</accession>
<dbReference type="Proteomes" id="UP000675664">
    <property type="component" value="Unassembled WGS sequence"/>
</dbReference>
<dbReference type="GO" id="GO:0016746">
    <property type="term" value="F:acyltransferase activity"/>
    <property type="evidence" value="ECO:0007669"/>
    <property type="project" value="UniProtKB-KW"/>
</dbReference>
<dbReference type="InterPro" id="IPR045304">
    <property type="entry name" value="LbH_SAT"/>
</dbReference>
<dbReference type="InterPro" id="IPR053376">
    <property type="entry name" value="Serine_acetyltransferase"/>
</dbReference>
<comment type="pathway">
    <text evidence="1">Amino-acid biosynthesis; L-cysteine biosynthesis; L-cysteine from L-serine: step 1/2.</text>
</comment>
<proteinExistence type="predicted"/>
<protein>
    <submittedName>
        <fullName evidence="5">Serine acetyltransferase</fullName>
    </submittedName>
</protein>
<evidence type="ECO:0000256" key="4">
    <source>
        <dbReference type="ARBA" id="ARBA00023315"/>
    </source>
</evidence>
<dbReference type="AlphaFoldDB" id="A0A8J8B376"/>
<dbReference type="RefSeq" id="WP_227019599.1">
    <property type="nucleotide sequence ID" value="NZ_JAGSND010000013.1"/>
</dbReference>
<dbReference type="InterPro" id="IPR042122">
    <property type="entry name" value="Ser_AcTrfase_N_sf"/>
</dbReference>
<evidence type="ECO:0000256" key="1">
    <source>
        <dbReference type="ARBA" id="ARBA00004876"/>
    </source>
</evidence>
<dbReference type="NCBIfam" id="NF041874">
    <property type="entry name" value="EPS_EpsC"/>
    <property type="match status" value="1"/>
</dbReference>
<dbReference type="CDD" id="cd03354">
    <property type="entry name" value="LbH_SAT"/>
    <property type="match status" value="1"/>
</dbReference>
<name>A0A8J8B376_9FIRM</name>
<dbReference type="Gene3D" id="1.10.3130.10">
    <property type="entry name" value="serine acetyltransferase, domain 1"/>
    <property type="match status" value="1"/>
</dbReference>